<comment type="caution">
    <text evidence="7">The sequence shown here is derived from an EMBL/GenBank/DDBJ whole genome shotgun (WGS) entry which is preliminary data.</text>
</comment>
<feature type="domain" description="RNA polymerase sigma-70" evidence="6">
    <location>
        <begin position="76"/>
        <end position="89"/>
    </location>
</feature>
<dbReference type="Pfam" id="PF04545">
    <property type="entry name" value="Sigma70_r4"/>
    <property type="match status" value="1"/>
</dbReference>
<dbReference type="Pfam" id="PF04542">
    <property type="entry name" value="Sigma70_r2"/>
    <property type="match status" value="1"/>
</dbReference>
<dbReference type="PANTHER" id="PTHR30376">
    <property type="entry name" value="SIGMA FACTOR RPOH HEAT SHOCK RELATED"/>
    <property type="match status" value="1"/>
</dbReference>
<dbReference type="InterPro" id="IPR014284">
    <property type="entry name" value="RNA_pol_sigma-70_dom"/>
</dbReference>
<dbReference type="Gene3D" id="1.20.120.1810">
    <property type="match status" value="1"/>
</dbReference>
<dbReference type="SUPFAM" id="SSF88659">
    <property type="entry name" value="Sigma3 and sigma4 domains of RNA polymerase sigma factors"/>
    <property type="match status" value="1"/>
</dbReference>
<keyword evidence="5" id="KW-0804">Transcription</keyword>
<evidence type="ECO:0000313" key="8">
    <source>
        <dbReference type="Proteomes" id="UP000626370"/>
    </source>
</evidence>
<organism evidence="7 8">
    <name type="scientific">Thalassotalea profundi</name>
    <dbReference type="NCBI Taxonomy" id="2036687"/>
    <lineage>
        <taxon>Bacteria</taxon>
        <taxon>Pseudomonadati</taxon>
        <taxon>Pseudomonadota</taxon>
        <taxon>Gammaproteobacteria</taxon>
        <taxon>Alteromonadales</taxon>
        <taxon>Colwelliaceae</taxon>
        <taxon>Thalassotalea</taxon>
    </lineage>
</organism>
<evidence type="ECO:0000256" key="2">
    <source>
        <dbReference type="ARBA" id="ARBA00023015"/>
    </source>
</evidence>
<dbReference type="PANTHER" id="PTHR30376:SF3">
    <property type="entry name" value="RNA POLYMERASE SIGMA FACTOR RPOH"/>
    <property type="match status" value="1"/>
</dbReference>
<dbReference type="RefSeq" id="WP_189379383.1">
    <property type="nucleotide sequence ID" value="NZ_BNAH01000016.1"/>
</dbReference>
<evidence type="ECO:0000256" key="5">
    <source>
        <dbReference type="ARBA" id="ARBA00023163"/>
    </source>
</evidence>
<keyword evidence="2" id="KW-0805">Transcription regulation</keyword>
<dbReference type="PRINTS" id="PR00046">
    <property type="entry name" value="SIGMA70FCT"/>
</dbReference>
<proteinExistence type="inferred from homology"/>
<evidence type="ECO:0000256" key="3">
    <source>
        <dbReference type="ARBA" id="ARBA00023082"/>
    </source>
</evidence>
<dbReference type="SUPFAM" id="SSF88946">
    <property type="entry name" value="Sigma2 domain of RNA polymerase sigma factors"/>
    <property type="match status" value="1"/>
</dbReference>
<protein>
    <submittedName>
        <fullName evidence="7">RNA polymerase sigma factor RpoH</fullName>
    </submittedName>
</protein>
<dbReference type="NCBIfam" id="TIGR02937">
    <property type="entry name" value="sigma70-ECF"/>
    <property type="match status" value="1"/>
</dbReference>
<comment type="similarity">
    <text evidence="1">Belongs to the sigma-70 factor family.</text>
</comment>
<evidence type="ECO:0000256" key="4">
    <source>
        <dbReference type="ARBA" id="ARBA00023125"/>
    </source>
</evidence>
<reference evidence="8" key="1">
    <citation type="journal article" date="2019" name="Int. J. Syst. Evol. Microbiol.">
        <title>The Global Catalogue of Microorganisms (GCM) 10K type strain sequencing project: providing services to taxonomists for standard genome sequencing and annotation.</title>
        <authorList>
            <consortium name="The Broad Institute Genomics Platform"/>
            <consortium name="The Broad Institute Genome Sequencing Center for Infectious Disease"/>
            <person name="Wu L."/>
            <person name="Ma J."/>
        </authorList>
    </citation>
    <scope>NUCLEOTIDE SEQUENCE [LARGE SCALE GENOMIC DNA]</scope>
    <source>
        <strain evidence="8">CGMCC 1.15922</strain>
    </source>
</reference>
<dbReference type="InterPro" id="IPR000943">
    <property type="entry name" value="RNA_pol_sigma70"/>
</dbReference>
<dbReference type="EMBL" id="BNAH01000016">
    <property type="protein sequence ID" value="GHF01047.1"/>
    <property type="molecule type" value="Genomic_DNA"/>
</dbReference>
<evidence type="ECO:0000313" key="7">
    <source>
        <dbReference type="EMBL" id="GHF01047.1"/>
    </source>
</evidence>
<keyword evidence="4" id="KW-0238">DNA-binding</keyword>
<dbReference type="InterPro" id="IPR013324">
    <property type="entry name" value="RNA_pol_sigma_r3/r4-like"/>
</dbReference>
<keyword evidence="3" id="KW-0731">Sigma factor</keyword>
<dbReference type="Gene3D" id="1.20.140.160">
    <property type="match status" value="1"/>
</dbReference>
<dbReference type="InterPro" id="IPR050813">
    <property type="entry name" value="Sigma-70_Factor"/>
</dbReference>
<dbReference type="InterPro" id="IPR013325">
    <property type="entry name" value="RNA_pol_sigma_r2"/>
</dbReference>
<accession>A0ABQ3J4I3</accession>
<dbReference type="PROSITE" id="PS00715">
    <property type="entry name" value="SIGMA70_1"/>
    <property type="match status" value="1"/>
</dbReference>
<name>A0ABQ3J4I3_9GAMM</name>
<gene>
    <name evidence="7" type="primary">rpoH</name>
    <name evidence="7" type="ORF">GCM10011501_33180</name>
</gene>
<evidence type="ECO:0000256" key="1">
    <source>
        <dbReference type="ARBA" id="ARBA00007788"/>
    </source>
</evidence>
<keyword evidence="8" id="KW-1185">Reference proteome</keyword>
<evidence type="ECO:0000259" key="6">
    <source>
        <dbReference type="PROSITE" id="PS00715"/>
    </source>
</evidence>
<dbReference type="InterPro" id="IPR007627">
    <property type="entry name" value="RNA_pol_sigma70_r2"/>
</dbReference>
<dbReference type="InterPro" id="IPR007630">
    <property type="entry name" value="RNA_pol_sigma70_r4"/>
</dbReference>
<dbReference type="Proteomes" id="UP000626370">
    <property type="component" value="Unassembled WGS sequence"/>
</dbReference>
<sequence>MTTHLTPVLPNAGSFEAYLSYVNSQPVVDEQQEKTLFEDYQQRNNLAAAQKLVLSHLRFVAYIARSYKGYGLPLDDLVQEGTIGLMKSVKKFSLDFGVRLSCFAVYYIKSEIQEYIIKNWRLVKATTTKAKRKLFFNLRKLKLSTQWLSFKEKNDIADQLQVTKEDVSDMEVQLTQSDFYINSSLNDNADSQASSEFILQDQSETFTSKLMRQDFTEKAFKQVKLFIQELDERSRDIIENRWLAQEKLTNKYFSEKYGVSQERIRQIEEKALAKLGQKLAIFNR</sequence>
<dbReference type="NCBIfam" id="NF005143">
    <property type="entry name" value="PRK06596.1"/>
    <property type="match status" value="1"/>
</dbReference>